<reference evidence="2 3" key="1">
    <citation type="submission" date="2024-04" db="EMBL/GenBank/DDBJ databases">
        <authorList>
            <person name="Fracassetti M."/>
        </authorList>
    </citation>
    <scope>NUCLEOTIDE SEQUENCE [LARGE SCALE GENOMIC DNA]</scope>
</reference>
<dbReference type="Pfam" id="PF03732">
    <property type="entry name" value="Retrotrans_gag"/>
    <property type="match status" value="1"/>
</dbReference>
<keyword evidence="3" id="KW-1185">Reference proteome</keyword>
<dbReference type="Proteomes" id="UP001497516">
    <property type="component" value="Chromosome 5"/>
</dbReference>
<evidence type="ECO:0000313" key="2">
    <source>
        <dbReference type="EMBL" id="CAL1388435.1"/>
    </source>
</evidence>
<organism evidence="2 3">
    <name type="scientific">Linum trigynum</name>
    <dbReference type="NCBI Taxonomy" id="586398"/>
    <lineage>
        <taxon>Eukaryota</taxon>
        <taxon>Viridiplantae</taxon>
        <taxon>Streptophyta</taxon>
        <taxon>Embryophyta</taxon>
        <taxon>Tracheophyta</taxon>
        <taxon>Spermatophyta</taxon>
        <taxon>Magnoliopsida</taxon>
        <taxon>eudicotyledons</taxon>
        <taxon>Gunneridae</taxon>
        <taxon>Pentapetalae</taxon>
        <taxon>rosids</taxon>
        <taxon>fabids</taxon>
        <taxon>Malpighiales</taxon>
        <taxon>Linaceae</taxon>
        <taxon>Linum</taxon>
    </lineage>
</organism>
<sequence>MAPNTSRIVDLENKMDAVQQKMDLQHQDLKSSIVELAASTKDNIHALIAFLTRFREKSPLHSFSADSQANFAEPPPFRSQSRRETLLDHYPRLEFSYFSGSDPHVWVTKSAKFFHLYSIPKDQKVELVSYYLEGRAHTWFEGWSFRHFPLIWGQFVEELLHRFGNQEQLNVVAAFNKLRQTTTVFHYQEEFEDLRSTMLRLNPDLNESYFIMSFLGGA</sequence>
<protein>
    <recommendedName>
        <fullName evidence="1">Retrotransposon gag domain-containing protein</fullName>
    </recommendedName>
</protein>
<proteinExistence type="predicted"/>
<accession>A0AAV2ESI7</accession>
<dbReference type="EMBL" id="OZ034818">
    <property type="protein sequence ID" value="CAL1388435.1"/>
    <property type="molecule type" value="Genomic_DNA"/>
</dbReference>
<evidence type="ECO:0000259" key="1">
    <source>
        <dbReference type="Pfam" id="PF03732"/>
    </source>
</evidence>
<dbReference type="InterPro" id="IPR005162">
    <property type="entry name" value="Retrotrans_gag_dom"/>
</dbReference>
<name>A0AAV2ESI7_9ROSI</name>
<gene>
    <name evidence="2" type="ORF">LTRI10_LOCUS29364</name>
</gene>
<dbReference type="AlphaFoldDB" id="A0AAV2ESI7"/>
<evidence type="ECO:0000313" key="3">
    <source>
        <dbReference type="Proteomes" id="UP001497516"/>
    </source>
</evidence>
<feature type="domain" description="Retrotransposon gag" evidence="1">
    <location>
        <begin position="127"/>
        <end position="215"/>
    </location>
</feature>